<reference evidence="2 3" key="1">
    <citation type="submission" date="2015-09" db="EMBL/GenBank/DDBJ databases">
        <title>Trachymyrmex cornetzi WGS genome.</title>
        <authorList>
            <person name="Nygaard S."/>
            <person name="Hu H."/>
            <person name="Boomsma J."/>
            <person name="Zhang G."/>
        </authorList>
    </citation>
    <scope>NUCLEOTIDE SEQUENCE [LARGE SCALE GENOMIC DNA]</scope>
    <source>
        <strain evidence="2">Tcor2-1</strain>
        <tissue evidence="2">Whole body</tissue>
    </source>
</reference>
<evidence type="ECO:0000256" key="1">
    <source>
        <dbReference type="SAM" id="MobiDB-lite"/>
    </source>
</evidence>
<name>A0A195E3B6_9HYME</name>
<dbReference type="EMBL" id="KQ979701">
    <property type="protein sequence ID" value="KYN19655.1"/>
    <property type="molecule type" value="Genomic_DNA"/>
</dbReference>
<evidence type="ECO:0000313" key="3">
    <source>
        <dbReference type="Proteomes" id="UP000078492"/>
    </source>
</evidence>
<accession>A0A195E3B6</accession>
<gene>
    <name evidence="2" type="ORF">ALC57_08131</name>
</gene>
<feature type="compositionally biased region" description="Basic and acidic residues" evidence="1">
    <location>
        <begin position="26"/>
        <end position="40"/>
    </location>
</feature>
<feature type="region of interest" description="Disordered" evidence="1">
    <location>
        <begin position="1"/>
        <end position="40"/>
    </location>
</feature>
<keyword evidence="3" id="KW-1185">Reference proteome</keyword>
<evidence type="ECO:0000313" key="2">
    <source>
        <dbReference type="EMBL" id="KYN19655.1"/>
    </source>
</evidence>
<dbReference type="AlphaFoldDB" id="A0A195E3B6"/>
<sequence length="40" mass="4304">MYSQKAGGGSGTERERDGEQVGGKHGRIERVGAKDELQKT</sequence>
<organism evidence="2 3">
    <name type="scientific">Trachymyrmex cornetzi</name>
    <dbReference type="NCBI Taxonomy" id="471704"/>
    <lineage>
        <taxon>Eukaryota</taxon>
        <taxon>Metazoa</taxon>
        <taxon>Ecdysozoa</taxon>
        <taxon>Arthropoda</taxon>
        <taxon>Hexapoda</taxon>
        <taxon>Insecta</taxon>
        <taxon>Pterygota</taxon>
        <taxon>Neoptera</taxon>
        <taxon>Endopterygota</taxon>
        <taxon>Hymenoptera</taxon>
        <taxon>Apocrita</taxon>
        <taxon>Aculeata</taxon>
        <taxon>Formicoidea</taxon>
        <taxon>Formicidae</taxon>
        <taxon>Myrmicinae</taxon>
        <taxon>Trachymyrmex</taxon>
    </lineage>
</organism>
<dbReference type="Proteomes" id="UP000078492">
    <property type="component" value="Unassembled WGS sequence"/>
</dbReference>
<protein>
    <submittedName>
        <fullName evidence="2">Uncharacterized protein</fullName>
    </submittedName>
</protein>
<proteinExistence type="predicted"/>
<feature type="compositionally biased region" description="Gly residues" evidence="1">
    <location>
        <begin position="1"/>
        <end position="11"/>
    </location>
</feature>